<evidence type="ECO:0000259" key="6">
    <source>
        <dbReference type="Pfam" id="PF02770"/>
    </source>
</evidence>
<dbReference type="InterPro" id="IPR006091">
    <property type="entry name" value="Acyl-CoA_Oxase/DH_mid-dom"/>
</dbReference>
<dbReference type="Pfam" id="PF00441">
    <property type="entry name" value="Acyl-CoA_dh_1"/>
    <property type="match status" value="1"/>
</dbReference>
<dbReference type="InterPro" id="IPR037069">
    <property type="entry name" value="AcylCoA_DH/ox_N_sf"/>
</dbReference>
<comment type="caution">
    <text evidence="8">The sequence shown here is derived from an EMBL/GenBank/DDBJ whole genome shotgun (WGS) entry which is preliminary data.</text>
</comment>
<dbReference type="EMBL" id="JASZYV010000001">
    <property type="protein sequence ID" value="MDM0043297.1"/>
    <property type="molecule type" value="Genomic_DNA"/>
</dbReference>
<organism evidence="8 9">
    <name type="scientific">Variovorax dokdonensis</name>
    <dbReference type="NCBI Taxonomy" id="344883"/>
    <lineage>
        <taxon>Bacteria</taxon>
        <taxon>Pseudomonadati</taxon>
        <taxon>Pseudomonadota</taxon>
        <taxon>Betaproteobacteria</taxon>
        <taxon>Burkholderiales</taxon>
        <taxon>Comamonadaceae</taxon>
        <taxon>Variovorax</taxon>
    </lineage>
</organism>
<dbReference type="PANTHER" id="PTHR43884">
    <property type="entry name" value="ACYL-COA DEHYDROGENASE"/>
    <property type="match status" value="1"/>
</dbReference>
<evidence type="ECO:0000259" key="5">
    <source>
        <dbReference type="Pfam" id="PF00441"/>
    </source>
</evidence>
<dbReference type="InterPro" id="IPR009100">
    <property type="entry name" value="AcylCoA_DH/oxidase_NM_dom_sf"/>
</dbReference>
<comment type="similarity">
    <text evidence="2">Belongs to the acyl-CoA dehydrogenase family.</text>
</comment>
<dbReference type="Pfam" id="PF02771">
    <property type="entry name" value="Acyl-CoA_dh_N"/>
    <property type="match status" value="1"/>
</dbReference>
<dbReference type="SUPFAM" id="SSF47203">
    <property type="entry name" value="Acyl-CoA dehydrogenase C-terminal domain-like"/>
    <property type="match status" value="1"/>
</dbReference>
<gene>
    <name evidence="8" type="ORF">QTH91_02265</name>
</gene>
<feature type="domain" description="Acyl-CoA dehydrogenase/oxidase C-terminal" evidence="5">
    <location>
        <begin position="229"/>
        <end position="376"/>
    </location>
</feature>
<evidence type="ECO:0000256" key="1">
    <source>
        <dbReference type="ARBA" id="ARBA00001974"/>
    </source>
</evidence>
<comment type="cofactor">
    <cofactor evidence="1">
        <name>FAD</name>
        <dbReference type="ChEBI" id="CHEBI:57692"/>
    </cofactor>
</comment>
<dbReference type="RefSeq" id="WP_286658413.1">
    <property type="nucleotide sequence ID" value="NZ_JASZYV010000001.1"/>
</dbReference>
<keyword evidence="3" id="KW-0285">Flavoprotein</keyword>
<accession>A0ABT7N5U7</accession>
<evidence type="ECO:0000256" key="4">
    <source>
        <dbReference type="ARBA" id="ARBA00022827"/>
    </source>
</evidence>
<proteinExistence type="inferred from homology"/>
<feature type="domain" description="Acyl-CoA oxidase/dehydrogenase middle" evidence="6">
    <location>
        <begin position="121"/>
        <end position="216"/>
    </location>
</feature>
<feature type="domain" description="Acyl-CoA dehydrogenase/oxidase N-terminal" evidence="7">
    <location>
        <begin position="8"/>
        <end position="117"/>
    </location>
</feature>
<dbReference type="InterPro" id="IPR013786">
    <property type="entry name" value="AcylCoA_DH/ox_N"/>
</dbReference>
<evidence type="ECO:0000259" key="7">
    <source>
        <dbReference type="Pfam" id="PF02771"/>
    </source>
</evidence>
<dbReference type="Gene3D" id="1.20.140.10">
    <property type="entry name" value="Butyryl-CoA Dehydrogenase, subunit A, domain 3"/>
    <property type="match status" value="1"/>
</dbReference>
<evidence type="ECO:0000313" key="8">
    <source>
        <dbReference type="EMBL" id="MDM0043297.1"/>
    </source>
</evidence>
<dbReference type="Proteomes" id="UP001174908">
    <property type="component" value="Unassembled WGS sequence"/>
</dbReference>
<dbReference type="PIRSF" id="PIRSF016578">
    <property type="entry name" value="HsaA"/>
    <property type="match status" value="1"/>
</dbReference>
<dbReference type="PANTHER" id="PTHR43884:SF40">
    <property type="entry name" value="ACYL-COA DEHYDROGENASE"/>
    <property type="match status" value="1"/>
</dbReference>
<dbReference type="InterPro" id="IPR046373">
    <property type="entry name" value="Acyl-CoA_Oxase/DH_mid-dom_sf"/>
</dbReference>
<evidence type="ECO:0000256" key="3">
    <source>
        <dbReference type="ARBA" id="ARBA00022630"/>
    </source>
</evidence>
<dbReference type="Gene3D" id="1.10.540.10">
    <property type="entry name" value="Acyl-CoA dehydrogenase/oxidase, N-terminal domain"/>
    <property type="match status" value="1"/>
</dbReference>
<dbReference type="SUPFAM" id="SSF56645">
    <property type="entry name" value="Acyl-CoA dehydrogenase NM domain-like"/>
    <property type="match status" value="1"/>
</dbReference>
<evidence type="ECO:0000313" key="9">
    <source>
        <dbReference type="Proteomes" id="UP001174908"/>
    </source>
</evidence>
<dbReference type="InterPro" id="IPR036250">
    <property type="entry name" value="AcylCo_DH-like_C"/>
</dbReference>
<keyword evidence="4" id="KW-0274">FAD</keyword>
<protein>
    <submittedName>
        <fullName evidence="8">Acyl-CoA dehydrogenase family protein</fullName>
    </submittedName>
</protein>
<reference evidence="8" key="1">
    <citation type="submission" date="2023-06" db="EMBL/GenBank/DDBJ databases">
        <authorList>
            <person name="Jiang Y."/>
            <person name="Liu Q."/>
        </authorList>
    </citation>
    <scope>NUCLEOTIDE SEQUENCE</scope>
    <source>
        <strain evidence="8">CGMCC 1.12089</strain>
    </source>
</reference>
<evidence type="ECO:0000256" key="2">
    <source>
        <dbReference type="ARBA" id="ARBA00009347"/>
    </source>
</evidence>
<keyword evidence="9" id="KW-1185">Reference proteome</keyword>
<name>A0ABT7N5U7_9BURK</name>
<dbReference type="InterPro" id="IPR009075">
    <property type="entry name" value="AcylCo_DH/oxidase_C"/>
</dbReference>
<dbReference type="Pfam" id="PF02770">
    <property type="entry name" value="Acyl-CoA_dh_M"/>
    <property type="match status" value="1"/>
</dbReference>
<dbReference type="Gene3D" id="2.40.110.10">
    <property type="entry name" value="Butyryl-CoA Dehydrogenase, subunit A, domain 2"/>
    <property type="match status" value="1"/>
</dbReference>
<sequence length="385" mass="42209">MIRDNAQLQALLADIRQFVRERWHPLEDQVGRENDIPPELVDELRRKGYFGWSIPEAYGGLGLTTEELVLCAMELSQSSVALRARVGTNTGIGSEALVADGTEAQKQRWLPRMATGELTGCLALTEVQAGSEASNVQTTARRDGDHFVLNGSKRFITNAPVADVFTVIARTEEGSKGSKGVSAFLVERGPGLTTGDPYRMMGQAGSFVSDVHFNDCRVHENQLIGGREGAGFQTVMKVLNKQRLHLAALCTGPAIRMLDLAIAHTSQRNQFGQAVAEFQLVQAMIADSRTDIFAARSMILEAARARDRGEDVALTASMCKYFASEMCGRVADRAVQMFGGSGYVANFSPIERYYRDVRLFRLYEGTSQIHQLNIAKLALREAGAK</sequence>